<dbReference type="NCBIfam" id="NF006771">
    <property type="entry name" value="PRK09290.1-5"/>
    <property type="match status" value="1"/>
</dbReference>
<dbReference type="Gene3D" id="3.40.630.10">
    <property type="entry name" value="Zn peptidases"/>
    <property type="match status" value="1"/>
</dbReference>
<evidence type="ECO:0000313" key="7">
    <source>
        <dbReference type="Proteomes" id="UP000234639"/>
    </source>
</evidence>
<evidence type="ECO:0000256" key="3">
    <source>
        <dbReference type="PIRSR" id="PIRSR001235-1"/>
    </source>
</evidence>
<dbReference type="PIRSF" id="PIRSF001235">
    <property type="entry name" value="Amidase_carbamoylase"/>
    <property type="match status" value="1"/>
</dbReference>
<comment type="similarity">
    <text evidence="1">Belongs to the peptidase M20 family.</text>
</comment>
<feature type="binding site" evidence="3">
    <location>
        <position position="393"/>
    </location>
    <ligand>
        <name>Zn(2+)</name>
        <dbReference type="ChEBI" id="CHEBI:29105"/>
        <label>2</label>
    </ligand>
</feature>
<feature type="binding site" evidence="3">
    <location>
        <position position="90"/>
    </location>
    <ligand>
        <name>Zn(2+)</name>
        <dbReference type="ChEBI" id="CHEBI:29105"/>
        <label>1</label>
    </ligand>
</feature>
<dbReference type="Gene3D" id="3.30.70.360">
    <property type="match status" value="1"/>
</dbReference>
<dbReference type="PANTHER" id="PTHR32494:SF5">
    <property type="entry name" value="ALLANTOATE AMIDOHYDROLASE"/>
    <property type="match status" value="1"/>
</dbReference>
<name>A0A2I1NBP6_9BACT</name>
<evidence type="ECO:0000256" key="1">
    <source>
        <dbReference type="ARBA" id="ARBA00006153"/>
    </source>
</evidence>
<dbReference type="AlphaFoldDB" id="A0A2I1NBP6"/>
<feature type="binding site" evidence="3">
    <location>
        <position position="136"/>
    </location>
    <ligand>
        <name>Zn(2+)</name>
        <dbReference type="ChEBI" id="CHEBI:29105"/>
        <label>2</label>
    </ligand>
</feature>
<dbReference type="InterPro" id="IPR002933">
    <property type="entry name" value="Peptidase_M20"/>
</dbReference>
<feature type="binding site" evidence="3">
    <location>
        <position position="101"/>
    </location>
    <ligand>
        <name>Zn(2+)</name>
        <dbReference type="ChEBI" id="CHEBI:29105"/>
        <label>2</label>
    </ligand>
</feature>
<gene>
    <name evidence="6" type="ORF">CYJ41_02680</name>
</gene>
<feature type="binding site" evidence="4">
    <location>
        <position position="226"/>
    </location>
    <ligand>
        <name>allantoate</name>
        <dbReference type="ChEBI" id="CHEBI:17536"/>
    </ligand>
</feature>
<dbReference type="NCBIfam" id="TIGR01879">
    <property type="entry name" value="hydantase"/>
    <property type="match status" value="1"/>
</dbReference>
<evidence type="ECO:0000256" key="4">
    <source>
        <dbReference type="PIRSR" id="PIRSR001235-2"/>
    </source>
</evidence>
<dbReference type="SUPFAM" id="SSF55031">
    <property type="entry name" value="Bacterial exopeptidase dimerisation domain"/>
    <property type="match status" value="1"/>
</dbReference>
<evidence type="ECO:0000259" key="5">
    <source>
        <dbReference type="Pfam" id="PF07687"/>
    </source>
</evidence>
<dbReference type="EMBL" id="PKHU01000002">
    <property type="protein sequence ID" value="PKZ29814.1"/>
    <property type="molecule type" value="Genomic_DNA"/>
</dbReference>
<organism evidence="6 7">
    <name type="scientific">Campylobacter ureolyticus</name>
    <dbReference type="NCBI Taxonomy" id="827"/>
    <lineage>
        <taxon>Bacteria</taxon>
        <taxon>Pseudomonadati</taxon>
        <taxon>Campylobacterota</taxon>
        <taxon>Epsilonproteobacteria</taxon>
        <taxon>Campylobacterales</taxon>
        <taxon>Campylobacteraceae</taxon>
        <taxon>Campylobacter</taxon>
    </lineage>
</organism>
<feature type="binding site" evidence="4">
    <location>
        <position position="285"/>
    </location>
    <ligand>
        <name>allantoate</name>
        <dbReference type="ChEBI" id="CHEBI:17536"/>
    </ligand>
</feature>
<dbReference type="GO" id="GO:0016813">
    <property type="term" value="F:hydrolase activity, acting on carbon-nitrogen (but not peptide) bonds, in linear amidines"/>
    <property type="evidence" value="ECO:0007669"/>
    <property type="project" value="InterPro"/>
</dbReference>
<protein>
    <submittedName>
        <fullName evidence="6">Zn-dependent hydrolase</fullName>
    </submittedName>
</protein>
<accession>A0A2I1NBP6</accession>
<feature type="domain" description="Peptidase M20 dimerisation" evidence="5">
    <location>
        <begin position="226"/>
        <end position="323"/>
    </location>
</feature>
<keyword evidence="3" id="KW-0862">Zinc</keyword>
<dbReference type="SUPFAM" id="SSF53187">
    <property type="entry name" value="Zn-dependent exopeptidases"/>
    <property type="match status" value="1"/>
</dbReference>
<keyword evidence="3" id="KW-0479">Metal-binding</keyword>
<dbReference type="InterPro" id="IPR010158">
    <property type="entry name" value="Amidase_Cbmase"/>
</dbReference>
<comment type="caution">
    <text evidence="6">The sequence shown here is derived from an EMBL/GenBank/DDBJ whole genome shotgun (WGS) entry which is preliminary data.</text>
</comment>
<dbReference type="GO" id="GO:0046872">
    <property type="term" value="F:metal ion binding"/>
    <property type="evidence" value="ECO:0007669"/>
    <property type="project" value="UniProtKB-KW"/>
</dbReference>
<proteinExistence type="inferred from homology"/>
<evidence type="ECO:0000256" key="2">
    <source>
        <dbReference type="ARBA" id="ARBA00022801"/>
    </source>
</evidence>
<feature type="binding site" evidence="4">
    <location>
        <position position="298"/>
    </location>
    <ligand>
        <name>allantoate</name>
        <dbReference type="ChEBI" id="CHEBI:17536"/>
    </ligand>
</feature>
<feature type="binding site" evidence="3">
    <location>
        <position position="101"/>
    </location>
    <ligand>
        <name>Zn(2+)</name>
        <dbReference type="ChEBI" id="CHEBI:29105"/>
        <label>1</label>
    </ligand>
</feature>
<evidence type="ECO:0000313" key="6">
    <source>
        <dbReference type="EMBL" id="PKZ29814.1"/>
    </source>
</evidence>
<comment type="cofactor">
    <cofactor evidence="3">
        <name>Zn(2+)</name>
        <dbReference type="ChEBI" id="CHEBI:29105"/>
    </cofactor>
    <text evidence="3">Binds 2 Zn(2+) ions per subunit.</text>
</comment>
<dbReference type="PANTHER" id="PTHR32494">
    <property type="entry name" value="ALLANTOATE DEIMINASE-RELATED"/>
    <property type="match status" value="1"/>
</dbReference>
<feature type="binding site" evidence="3">
    <location>
        <position position="201"/>
    </location>
    <ligand>
        <name>Zn(2+)</name>
        <dbReference type="ChEBI" id="CHEBI:29105"/>
        <label>1</label>
    </ligand>
</feature>
<reference evidence="6 7" key="1">
    <citation type="submission" date="2017-12" db="EMBL/GenBank/DDBJ databases">
        <title>Phylogenetic diversity of female urinary microbiome.</title>
        <authorList>
            <person name="Thomas-White K."/>
            <person name="Wolfe A.J."/>
        </authorList>
    </citation>
    <scope>NUCLEOTIDE SEQUENCE [LARGE SCALE GENOMIC DNA]</scope>
    <source>
        <strain evidence="6 7">UMB0112</strain>
    </source>
</reference>
<dbReference type="InterPro" id="IPR011650">
    <property type="entry name" value="Peptidase_M20_dimer"/>
</dbReference>
<dbReference type="Pfam" id="PF01546">
    <property type="entry name" value="Peptidase_M20"/>
    <property type="match status" value="1"/>
</dbReference>
<dbReference type="CDD" id="cd03884">
    <property type="entry name" value="M20_bAS"/>
    <property type="match status" value="1"/>
</dbReference>
<keyword evidence="2 6" id="KW-0378">Hydrolase</keyword>
<dbReference type="RefSeq" id="WP_101636829.1">
    <property type="nucleotide sequence ID" value="NZ_PKHU01000002.1"/>
</dbReference>
<dbReference type="Pfam" id="PF07687">
    <property type="entry name" value="M20_dimer"/>
    <property type="match status" value="1"/>
</dbReference>
<sequence>MINEKRFKAEFVEISKFGAIKEDKYLDNGVLSGGLTRLAFSDEEKEARKYLESLALEAGLKFKTDEVGNIFIRYDDVIEPNLPAVSAGSHIDSVPNGGFYDGTLGVMAGLEAIKSIKDSGKKLKRPLELIIFACEESSRFKMATVGSKLIAGKLNLDQLNFLKDKNGISLFDAMRNFGLSPNKYYNAVLEQSTYKSYLELHIEQGPVLENHNISVGIVTGIAAPIRYELKIYGRADHSGATPMNMRSDALLCASKIICEVNKIALKGKTTVATVGYANAKPGVLNVIPGECVLGIDIRDIDKEMLYKIDGEITKMIDQICKNDDFDYELTNLVKDTPVVLSKNLINMLEKNANELDIKTMKLPSGAGHDAMNMVGIADEVGMIFIPCKEGVSHNINENIDFKDAILGANVLAKTMLELAM</sequence>
<dbReference type="Proteomes" id="UP000234639">
    <property type="component" value="Unassembled WGS sequence"/>
</dbReference>
<dbReference type="InterPro" id="IPR036264">
    <property type="entry name" value="Bact_exopeptidase_dim_dom"/>
</dbReference>